<dbReference type="InterPro" id="IPR036852">
    <property type="entry name" value="Peptidase_S8/S53_dom_sf"/>
</dbReference>
<feature type="compositionally biased region" description="Gly residues" evidence="7">
    <location>
        <begin position="239"/>
        <end position="266"/>
    </location>
</feature>
<keyword evidence="8" id="KW-0812">Transmembrane</keyword>
<feature type="active site" description="Charge relay system" evidence="5">
    <location>
        <position position="161"/>
    </location>
</feature>
<evidence type="ECO:0000256" key="4">
    <source>
        <dbReference type="ARBA" id="ARBA00022825"/>
    </source>
</evidence>
<feature type="signal peptide" evidence="9">
    <location>
        <begin position="1"/>
        <end position="44"/>
    </location>
</feature>
<evidence type="ECO:0000313" key="11">
    <source>
        <dbReference type="EMBL" id="GAA1946733.1"/>
    </source>
</evidence>
<evidence type="ECO:0000313" key="12">
    <source>
        <dbReference type="Proteomes" id="UP001501116"/>
    </source>
</evidence>
<feature type="compositionally biased region" description="Low complexity" evidence="7">
    <location>
        <begin position="228"/>
        <end position="238"/>
    </location>
</feature>
<dbReference type="PROSITE" id="PS00136">
    <property type="entry name" value="SUBTILASE_ASP"/>
    <property type="match status" value="1"/>
</dbReference>
<organism evidence="11 12">
    <name type="scientific">Amycolatopsis minnesotensis</name>
    <dbReference type="NCBI Taxonomy" id="337894"/>
    <lineage>
        <taxon>Bacteria</taxon>
        <taxon>Bacillati</taxon>
        <taxon>Actinomycetota</taxon>
        <taxon>Actinomycetes</taxon>
        <taxon>Pseudonocardiales</taxon>
        <taxon>Pseudonocardiaceae</taxon>
        <taxon>Amycolatopsis</taxon>
    </lineage>
</organism>
<gene>
    <name evidence="11" type="ORF">GCM10009754_13480</name>
</gene>
<dbReference type="PRINTS" id="PR00723">
    <property type="entry name" value="SUBTILISIN"/>
</dbReference>
<dbReference type="InterPro" id="IPR000209">
    <property type="entry name" value="Peptidase_S8/S53_dom"/>
</dbReference>
<dbReference type="RefSeq" id="WP_344414589.1">
    <property type="nucleotide sequence ID" value="NZ_BAAANN010000004.1"/>
</dbReference>
<dbReference type="PANTHER" id="PTHR43806:SF11">
    <property type="entry name" value="CEREVISIN-RELATED"/>
    <property type="match status" value="1"/>
</dbReference>
<dbReference type="InterPro" id="IPR023828">
    <property type="entry name" value="Peptidase_S8_Ser-AS"/>
</dbReference>
<keyword evidence="9" id="KW-0732">Signal</keyword>
<evidence type="ECO:0000256" key="6">
    <source>
        <dbReference type="RuleBase" id="RU003355"/>
    </source>
</evidence>
<evidence type="ECO:0000256" key="8">
    <source>
        <dbReference type="SAM" id="Phobius"/>
    </source>
</evidence>
<feature type="active site" description="Charge relay system" evidence="5">
    <location>
        <position position="128"/>
    </location>
</feature>
<dbReference type="Proteomes" id="UP001501116">
    <property type="component" value="Unassembled WGS sequence"/>
</dbReference>
<evidence type="ECO:0000256" key="9">
    <source>
        <dbReference type="SAM" id="SignalP"/>
    </source>
</evidence>
<keyword evidence="2 5" id="KW-0645">Protease</keyword>
<feature type="region of interest" description="Disordered" evidence="7">
    <location>
        <begin position="194"/>
        <end position="268"/>
    </location>
</feature>
<keyword evidence="12" id="KW-1185">Reference proteome</keyword>
<feature type="transmembrane region" description="Helical" evidence="8">
    <location>
        <begin position="510"/>
        <end position="534"/>
    </location>
</feature>
<dbReference type="InterPro" id="IPR022398">
    <property type="entry name" value="Peptidase_S8_His-AS"/>
</dbReference>
<reference evidence="11 12" key="1">
    <citation type="journal article" date="2019" name="Int. J. Syst. Evol. Microbiol.">
        <title>The Global Catalogue of Microorganisms (GCM) 10K type strain sequencing project: providing services to taxonomists for standard genome sequencing and annotation.</title>
        <authorList>
            <consortium name="The Broad Institute Genomics Platform"/>
            <consortium name="The Broad Institute Genome Sequencing Center for Infectious Disease"/>
            <person name="Wu L."/>
            <person name="Ma J."/>
        </authorList>
    </citation>
    <scope>NUCLEOTIDE SEQUENCE [LARGE SCALE GENOMIC DNA]</scope>
    <source>
        <strain evidence="11 12">JCM 14545</strain>
    </source>
</reference>
<evidence type="ECO:0000256" key="1">
    <source>
        <dbReference type="ARBA" id="ARBA00011073"/>
    </source>
</evidence>
<evidence type="ECO:0000256" key="2">
    <source>
        <dbReference type="ARBA" id="ARBA00022670"/>
    </source>
</evidence>
<dbReference type="PANTHER" id="PTHR43806">
    <property type="entry name" value="PEPTIDASE S8"/>
    <property type="match status" value="1"/>
</dbReference>
<dbReference type="PROSITE" id="PS00138">
    <property type="entry name" value="SUBTILASE_SER"/>
    <property type="match status" value="1"/>
</dbReference>
<sequence length="552" mass="55966">MPATRYSKGARVRSTKVPGRVTAAALAATVAVLGPGLTPVTAVAQPSDATAWKPPPLDSSTAPPDDGGGHGSIAYEKSKECVKRKLGATVQVQNAPWGQDYLQIRQAQELAKAKRGSAGGGVRVAVIDTGVRAHPGLSDRLEAGGDYVTATGDGTEDCDGHGTEVAGIIAGRTGPDIGFTGVAPDSRIVTIRQSSQNYKKPEKTAAPPAAPSTGAPPPGGSGQPQPPSQSQSQLPPSQSGGGPAAGTGPQQQGGSGGRQQGDGEGSAGTVDTLAKAVRRAADHANMVGGVINMSVDNCRSSAGGLITPGERNLQAAIHYAVAEKNIVVVAAAGNKSEGCPQNDQADPNQPKTVVTPPWFSNEVLSVGAIDKTGGIADFSIRGPWVSVAAPGTDIISLDPAEGSSELANQTIEDGKEQTIQGTSFAAPYVSGVVALVRAQFPNLNAAQVMHRITSTAQHPGANGGRDNFVGYGVVNPIAAMTAIVPQEEGITLPGDPPPDNSLPELPTKNWTPMVVALAGTGGGLIALLVTLFVVHTIRRNRPEGGGGTRKPA</sequence>
<proteinExistence type="inferred from homology"/>
<dbReference type="InterPro" id="IPR050131">
    <property type="entry name" value="Peptidase_S8_subtilisin-like"/>
</dbReference>
<evidence type="ECO:0000259" key="10">
    <source>
        <dbReference type="Pfam" id="PF00082"/>
    </source>
</evidence>
<keyword evidence="8" id="KW-1133">Transmembrane helix</keyword>
<name>A0ABN2Q857_9PSEU</name>
<feature type="compositionally biased region" description="Pro residues" evidence="7">
    <location>
        <begin position="208"/>
        <end position="227"/>
    </location>
</feature>
<keyword evidence="3 5" id="KW-0378">Hydrolase</keyword>
<protein>
    <submittedName>
        <fullName evidence="11">S8 family serine peptidase</fullName>
    </submittedName>
</protein>
<evidence type="ECO:0000256" key="7">
    <source>
        <dbReference type="SAM" id="MobiDB-lite"/>
    </source>
</evidence>
<dbReference type="Gene3D" id="3.40.50.200">
    <property type="entry name" value="Peptidase S8/S53 domain"/>
    <property type="match status" value="2"/>
</dbReference>
<keyword evidence="8" id="KW-0472">Membrane</keyword>
<evidence type="ECO:0000256" key="5">
    <source>
        <dbReference type="PROSITE-ProRule" id="PRU01240"/>
    </source>
</evidence>
<dbReference type="Pfam" id="PF00082">
    <property type="entry name" value="Peptidase_S8"/>
    <property type="match status" value="1"/>
</dbReference>
<evidence type="ECO:0000256" key="3">
    <source>
        <dbReference type="ARBA" id="ARBA00022801"/>
    </source>
</evidence>
<comment type="similarity">
    <text evidence="1 5 6">Belongs to the peptidase S8 family.</text>
</comment>
<dbReference type="PROSITE" id="PS51892">
    <property type="entry name" value="SUBTILASE"/>
    <property type="match status" value="1"/>
</dbReference>
<feature type="domain" description="Peptidase S8/S53" evidence="10">
    <location>
        <begin position="119"/>
        <end position="472"/>
    </location>
</feature>
<comment type="caution">
    <text evidence="11">The sequence shown here is derived from an EMBL/GenBank/DDBJ whole genome shotgun (WGS) entry which is preliminary data.</text>
</comment>
<dbReference type="SUPFAM" id="SSF52743">
    <property type="entry name" value="Subtilisin-like"/>
    <property type="match status" value="1"/>
</dbReference>
<dbReference type="InterPro" id="IPR015500">
    <property type="entry name" value="Peptidase_S8_subtilisin-rel"/>
</dbReference>
<feature type="chain" id="PRO_5046176274" evidence="9">
    <location>
        <begin position="45"/>
        <end position="552"/>
    </location>
</feature>
<dbReference type="EMBL" id="BAAANN010000004">
    <property type="protein sequence ID" value="GAA1946733.1"/>
    <property type="molecule type" value="Genomic_DNA"/>
</dbReference>
<dbReference type="PROSITE" id="PS00137">
    <property type="entry name" value="SUBTILASE_HIS"/>
    <property type="match status" value="1"/>
</dbReference>
<dbReference type="InterPro" id="IPR023827">
    <property type="entry name" value="Peptidase_S8_Asp-AS"/>
</dbReference>
<accession>A0ABN2Q857</accession>
<feature type="region of interest" description="Disordered" evidence="7">
    <location>
        <begin position="48"/>
        <end position="73"/>
    </location>
</feature>
<keyword evidence="4 5" id="KW-0720">Serine protease</keyword>
<feature type="active site" description="Charge relay system" evidence="5">
    <location>
        <position position="423"/>
    </location>
</feature>